<feature type="compositionally biased region" description="Pro residues" evidence="2">
    <location>
        <begin position="1"/>
        <end position="13"/>
    </location>
</feature>
<feature type="transmembrane region" description="Helical" evidence="3">
    <location>
        <begin position="28"/>
        <end position="54"/>
    </location>
</feature>
<evidence type="ECO:0000313" key="5">
    <source>
        <dbReference type="EMBL" id="MFC4868567.1"/>
    </source>
</evidence>
<keyword evidence="3" id="KW-0472">Membrane</keyword>
<dbReference type="Proteomes" id="UP001595858">
    <property type="component" value="Unassembled WGS sequence"/>
</dbReference>
<dbReference type="Pfam" id="PF11611">
    <property type="entry name" value="DUF4352"/>
    <property type="match status" value="1"/>
</dbReference>
<organism evidence="5 6">
    <name type="scientific">Streptomonospora arabica</name>
    <dbReference type="NCBI Taxonomy" id="412417"/>
    <lineage>
        <taxon>Bacteria</taxon>
        <taxon>Bacillati</taxon>
        <taxon>Actinomycetota</taxon>
        <taxon>Actinomycetes</taxon>
        <taxon>Streptosporangiales</taxon>
        <taxon>Nocardiopsidaceae</taxon>
        <taxon>Streptomonospora</taxon>
    </lineage>
</organism>
<feature type="region of interest" description="Disordered" evidence="2">
    <location>
        <begin position="1"/>
        <end position="22"/>
    </location>
</feature>
<evidence type="ECO:0000256" key="3">
    <source>
        <dbReference type="SAM" id="Phobius"/>
    </source>
</evidence>
<accession>A0ABV9SQL6</accession>
<proteinExistence type="predicted"/>
<keyword evidence="1" id="KW-0732">Signal</keyword>
<comment type="caution">
    <text evidence="5">The sequence shown here is derived from an EMBL/GenBank/DDBJ whole genome shotgun (WGS) entry which is preliminary data.</text>
</comment>
<keyword evidence="3" id="KW-0812">Transmembrane</keyword>
<gene>
    <name evidence="5" type="ORF">ACFPCZ_18180</name>
</gene>
<keyword evidence="3" id="KW-1133">Transmembrane helix</keyword>
<evidence type="ECO:0000259" key="4">
    <source>
        <dbReference type="Pfam" id="PF11611"/>
    </source>
</evidence>
<evidence type="ECO:0000256" key="2">
    <source>
        <dbReference type="SAM" id="MobiDB-lite"/>
    </source>
</evidence>
<feature type="region of interest" description="Disordered" evidence="2">
    <location>
        <begin position="56"/>
        <end position="91"/>
    </location>
</feature>
<evidence type="ECO:0000313" key="6">
    <source>
        <dbReference type="Proteomes" id="UP001595858"/>
    </source>
</evidence>
<dbReference type="InterPro" id="IPR029051">
    <property type="entry name" value="DUF4352"/>
</dbReference>
<dbReference type="Gene3D" id="2.60.40.1240">
    <property type="match status" value="1"/>
</dbReference>
<evidence type="ECO:0000256" key="1">
    <source>
        <dbReference type="ARBA" id="ARBA00022729"/>
    </source>
</evidence>
<dbReference type="EMBL" id="JBHSIY010000015">
    <property type="protein sequence ID" value="MFC4868567.1"/>
    <property type="molecule type" value="Genomic_DNA"/>
</dbReference>
<sequence>MSYNVPPPPPPIHSRPQRSGGLTTGSKIGLGCGIAAIVGFVLLVGGCTAVIVAAPGGDAVEPKTPPQADGGTGAEPTEGGSSGGDDEPAALGDAVESGAFSFTVTDVQTGVMEVTDESGFLTETPDGQYVVVSVTVQNVGDEAGYFDSGSQTLVDVEGKEYSTDTAAEITGGAESFLNEINPGNTVDGELVFDVPQGVQLDTLELRGFVSFDDSAVVDLSGV</sequence>
<dbReference type="RefSeq" id="WP_344145100.1">
    <property type="nucleotide sequence ID" value="NZ_BAAAQI010000012.1"/>
</dbReference>
<protein>
    <submittedName>
        <fullName evidence="5">DUF4352 domain-containing protein</fullName>
    </submittedName>
</protein>
<reference evidence="6" key="1">
    <citation type="journal article" date="2019" name="Int. J. Syst. Evol. Microbiol.">
        <title>The Global Catalogue of Microorganisms (GCM) 10K type strain sequencing project: providing services to taxonomists for standard genome sequencing and annotation.</title>
        <authorList>
            <consortium name="The Broad Institute Genomics Platform"/>
            <consortium name="The Broad Institute Genome Sequencing Center for Infectious Disease"/>
            <person name="Wu L."/>
            <person name="Ma J."/>
        </authorList>
    </citation>
    <scope>NUCLEOTIDE SEQUENCE [LARGE SCALE GENOMIC DNA]</scope>
    <source>
        <strain evidence="6">CGMCC 4.7304</strain>
    </source>
</reference>
<keyword evidence="6" id="KW-1185">Reference proteome</keyword>
<name>A0ABV9SQL6_9ACTN</name>
<feature type="domain" description="DUF4352" evidence="4">
    <location>
        <begin position="90"/>
        <end position="208"/>
    </location>
</feature>
<dbReference type="InterPro" id="IPR029050">
    <property type="entry name" value="Immunoprotect_excell_Ig-like"/>
</dbReference>